<keyword evidence="9" id="KW-1185">Reference proteome</keyword>
<sequence length="943" mass="101588">MKYPFRTLLLLLVLLFGGKLCAQQANFNYTASPSTLCSPVTITLQNTTTGSPVMYTWDFGDGRTSHDVNPQVIYTSGGVKRITLTAKYYNTESSYYKEFTVAGTPVPDFKADVTQSCKVYTANFTDLTPDGAVRTWTFGDGSAPVTTTTATVAHAYTKAGKFDVTLKVANANGCTQQIVKSAYINISLPEVTMSAPVAGCVPYQAAFTATSTNTTNDPVTGYTWEFGDGITQNGNAAITHTYAQTGTYTVTLTVNTTSGCTIKKTYDRQVRAGNPPANVSFTAAPAAACTGEPVRLIANAQYADTYSWDFGDGTQQETTSNDIRHSFNANGNLTVKLKAGSNGCYTTATPVPVTINGPVSAFTYTRNCNNKSEFSFTNTSSNTTANATYQWDFGDNSAIETTRDAVHNYTTPGKYTVRLTVQDNNGTCTHSSFQTVYYFNADFTTGVSAICRGSNATYEVLNVPLELVASYTWTFGDGTTQNTNAQSYTKNWPATGVYDDQLTIHYSNPAYCDEVVRKTANISILAPVANFNLSGGACAGQPVSFSNTSVTSPNIPLTNWQWDLGNGLASASQTPPATKYSASGNYSVKLVITDARNCKDSITKTVTINPSPFLKVNATNPKICEGTGTPLNAITDGNVQWLSTDNISCTFCTAPVVSPLSSTKYIAEATNAYGCTMRDSLNITVVPKPNITVASSDIIVCYGSSTKLQASGAALYNWTPLDGLTNNKIADPITTPAADVTYQVTGTNDPMCPYSAPVTVKVSVKPTPQVNAGKDQTISVGTTTTLMATGSLDVVKWEWSPTDYLSFPNSPVTIANVRKPMTYSVTGTNRFGCTKVDVMEVNLVCGSDALFIPNSFSPNGDGVNDVFYPRGKGISFVKSLRVFNRWGQEVYHREKFNTDDISKGWDGYFKGQPQSADVYIYFLEAYCDTNELLQLKGNLTLLR</sequence>
<dbReference type="PANTHER" id="PTHR46730">
    <property type="entry name" value="POLYCYSTIN-1"/>
    <property type="match status" value="1"/>
</dbReference>
<keyword evidence="3" id="KW-0677">Repeat</keyword>
<dbReference type="CDD" id="cd00146">
    <property type="entry name" value="PKD"/>
    <property type="match status" value="6"/>
</dbReference>
<evidence type="ECO:0000256" key="5">
    <source>
        <dbReference type="ARBA" id="ARBA00023136"/>
    </source>
</evidence>
<proteinExistence type="predicted"/>
<feature type="domain" description="PKD" evidence="7">
    <location>
        <begin position="526"/>
        <end position="608"/>
    </location>
</feature>
<name>A0A1M6VYI2_9BACT</name>
<protein>
    <submittedName>
        <fullName evidence="8">Gliding motility-associated C-terminal domain-containing protein</fullName>
    </submittedName>
</protein>
<dbReference type="GO" id="GO:0006816">
    <property type="term" value="P:calcium ion transport"/>
    <property type="evidence" value="ECO:0007669"/>
    <property type="project" value="TreeGrafter"/>
</dbReference>
<comment type="subcellular location">
    <subcellularLocation>
        <location evidence="1">Membrane</location>
        <topology evidence="1">Multi-pass membrane protein</topology>
    </subcellularLocation>
</comment>
<dbReference type="EMBL" id="FRBL01000001">
    <property type="protein sequence ID" value="SHK86458.1"/>
    <property type="molecule type" value="Genomic_DNA"/>
</dbReference>
<dbReference type="InterPro" id="IPR026341">
    <property type="entry name" value="T9SS_type_B"/>
</dbReference>
<dbReference type="OrthoDB" id="7794186at2"/>
<keyword evidence="4" id="KW-1133">Transmembrane helix</keyword>
<evidence type="ECO:0000256" key="2">
    <source>
        <dbReference type="ARBA" id="ARBA00022692"/>
    </source>
</evidence>
<keyword evidence="5" id="KW-0472">Membrane</keyword>
<dbReference type="InterPro" id="IPR013783">
    <property type="entry name" value="Ig-like_fold"/>
</dbReference>
<accession>A0A1M6VYI2</accession>
<dbReference type="InterPro" id="IPR000601">
    <property type="entry name" value="PKD_dom"/>
</dbReference>
<keyword evidence="6" id="KW-0732">Signal</keyword>
<feature type="domain" description="PKD" evidence="7">
    <location>
        <begin position="357"/>
        <end position="432"/>
    </location>
</feature>
<dbReference type="AlphaFoldDB" id="A0A1M6VYI2"/>
<dbReference type="SUPFAM" id="SSF49299">
    <property type="entry name" value="PKD domain"/>
    <property type="match status" value="7"/>
</dbReference>
<dbReference type="RefSeq" id="WP_073077502.1">
    <property type="nucleotide sequence ID" value="NZ_FRBL01000001.1"/>
</dbReference>
<evidence type="ECO:0000313" key="9">
    <source>
        <dbReference type="Proteomes" id="UP000184420"/>
    </source>
</evidence>
<dbReference type="Pfam" id="PF18911">
    <property type="entry name" value="PKD_4"/>
    <property type="match status" value="6"/>
</dbReference>
<dbReference type="Proteomes" id="UP000184420">
    <property type="component" value="Unassembled WGS sequence"/>
</dbReference>
<dbReference type="GO" id="GO:0005261">
    <property type="term" value="F:monoatomic cation channel activity"/>
    <property type="evidence" value="ECO:0007669"/>
    <property type="project" value="TreeGrafter"/>
</dbReference>
<dbReference type="PROSITE" id="PS50093">
    <property type="entry name" value="PKD"/>
    <property type="match status" value="7"/>
</dbReference>
<dbReference type="Gene3D" id="2.60.40.10">
    <property type="entry name" value="Immunoglobulins"/>
    <property type="match status" value="7"/>
</dbReference>
<evidence type="ECO:0000256" key="1">
    <source>
        <dbReference type="ARBA" id="ARBA00004141"/>
    </source>
</evidence>
<feature type="domain" description="PKD" evidence="7">
    <location>
        <begin position="305"/>
        <end position="342"/>
    </location>
</feature>
<dbReference type="NCBIfam" id="TIGR04131">
    <property type="entry name" value="Bac_Flav_CTERM"/>
    <property type="match status" value="1"/>
</dbReference>
<dbReference type="PANTHER" id="PTHR46730:SF1">
    <property type="entry name" value="PLAT DOMAIN-CONTAINING PROTEIN"/>
    <property type="match status" value="1"/>
</dbReference>
<feature type="domain" description="PKD" evidence="7">
    <location>
        <begin position="188"/>
        <end position="272"/>
    </location>
</feature>
<feature type="domain" description="PKD" evidence="7">
    <location>
        <begin position="25"/>
        <end position="86"/>
    </location>
</feature>
<reference evidence="8 9" key="1">
    <citation type="submission" date="2016-11" db="EMBL/GenBank/DDBJ databases">
        <authorList>
            <person name="Jaros S."/>
            <person name="Januszkiewicz K."/>
            <person name="Wedrychowicz H."/>
        </authorList>
    </citation>
    <scope>NUCLEOTIDE SEQUENCE [LARGE SCALE GENOMIC DNA]</scope>
    <source>
        <strain evidence="8 9">DSM 27406</strain>
    </source>
</reference>
<gene>
    <name evidence="8" type="ORF">SAMN05444266_101412</name>
</gene>
<organism evidence="8 9">
    <name type="scientific">Chitinophaga jiangningensis</name>
    <dbReference type="NCBI Taxonomy" id="1419482"/>
    <lineage>
        <taxon>Bacteria</taxon>
        <taxon>Pseudomonadati</taxon>
        <taxon>Bacteroidota</taxon>
        <taxon>Chitinophagia</taxon>
        <taxon>Chitinophagales</taxon>
        <taxon>Chitinophagaceae</taxon>
        <taxon>Chitinophaga</taxon>
    </lineage>
</organism>
<dbReference type="STRING" id="1419482.SAMN05444266_101412"/>
<evidence type="ECO:0000259" key="7">
    <source>
        <dbReference type="PROSITE" id="PS50093"/>
    </source>
</evidence>
<evidence type="ECO:0000313" key="8">
    <source>
        <dbReference type="EMBL" id="SHK86458.1"/>
    </source>
</evidence>
<evidence type="ECO:0000256" key="3">
    <source>
        <dbReference type="ARBA" id="ARBA00022737"/>
    </source>
</evidence>
<dbReference type="InterPro" id="IPR035986">
    <property type="entry name" value="PKD_dom_sf"/>
</dbReference>
<evidence type="ECO:0000256" key="4">
    <source>
        <dbReference type="ARBA" id="ARBA00022989"/>
    </source>
</evidence>
<feature type="signal peptide" evidence="6">
    <location>
        <begin position="1"/>
        <end position="22"/>
    </location>
</feature>
<dbReference type="Pfam" id="PF13585">
    <property type="entry name" value="CHU_C"/>
    <property type="match status" value="1"/>
</dbReference>
<feature type="chain" id="PRO_5012025567" evidence="6">
    <location>
        <begin position="23"/>
        <end position="943"/>
    </location>
</feature>
<dbReference type="InterPro" id="IPR022409">
    <property type="entry name" value="PKD/Chitinase_dom"/>
</dbReference>
<feature type="domain" description="PKD" evidence="7">
    <location>
        <begin position="469"/>
        <end position="504"/>
    </location>
</feature>
<dbReference type="GO" id="GO:0005886">
    <property type="term" value="C:plasma membrane"/>
    <property type="evidence" value="ECO:0007669"/>
    <property type="project" value="TreeGrafter"/>
</dbReference>
<dbReference type="SMART" id="SM00089">
    <property type="entry name" value="PKD"/>
    <property type="match status" value="6"/>
</dbReference>
<feature type="domain" description="PKD" evidence="7">
    <location>
        <begin position="128"/>
        <end position="173"/>
    </location>
</feature>
<evidence type="ECO:0000256" key="6">
    <source>
        <dbReference type="SAM" id="SignalP"/>
    </source>
</evidence>
<keyword evidence="2" id="KW-0812">Transmembrane</keyword>